<dbReference type="Proteomes" id="UP001498476">
    <property type="component" value="Unassembled WGS sequence"/>
</dbReference>
<sequence length="439" mass="48149">MSHGRPPRPLTPETEALRLPTTKVTFKALTLRGYRSAEILRGLKIASPSPKSLDSKTGHSPLAAPLAKKGLNMFSSFFSHTQAHQPHEKIEIDAGDFDHTPAPSARSSLSIRRGNVEVGVSDETSATPATSHRHHLLKASADSPIVVDKDFPVPPMLSPKSTEKMKPLQVQERRVRHKNKESFPSGMKPIITKANSLVISAEEEAFAPSVPAADRTRSSSHSNLHAIHASKNLQSSSSATSVCGDGGSEQQLKLLWPPPINCPPNLVNLTRHQSNNQILSHAVPYGSVKVRPAFNHCLIRRQDSRELRVRAINKVGPFNLLEGEPASSASHGDEDGNEPLLEFKFQNGKADVPTKTTWSTEQFDCNPIDQQPNGDVSKTRRVSGARVRFASVDEKSSLQGEVGEVQRVTELRRDDNAHEFTQEPRVEQLPQSSHVFPTT</sequence>
<evidence type="ECO:0000256" key="1">
    <source>
        <dbReference type="SAM" id="MobiDB-lite"/>
    </source>
</evidence>
<gene>
    <name evidence="2" type="ORF">QQX98_010418</name>
</gene>
<reference evidence="2 3" key="1">
    <citation type="journal article" date="2025" name="Microbiol. Resour. Announc.">
        <title>Draft genome sequences for Neonectria magnoliae and Neonectria punicea, canker pathogens of Liriodendron tulipifera and Acer saccharum in West Virginia.</title>
        <authorList>
            <person name="Petronek H.M."/>
            <person name="Kasson M.T."/>
            <person name="Metheny A.M."/>
            <person name="Stauder C.M."/>
            <person name="Lovett B."/>
            <person name="Lynch S.C."/>
            <person name="Garnas J.R."/>
            <person name="Kasson L.R."/>
            <person name="Stajich J.E."/>
        </authorList>
    </citation>
    <scope>NUCLEOTIDE SEQUENCE [LARGE SCALE GENOMIC DNA]</scope>
    <source>
        <strain evidence="2 3">NRRL 64653</strain>
    </source>
</reference>
<proteinExistence type="predicted"/>
<feature type="compositionally biased region" description="Basic and acidic residues" evidence="1">
    <location>
        <begin position="412"/>
        <end position="426"/>
    </location>
</feature>
<feature type="region of interest" description="Disordered" evidence="1">
    <location>
        <begin position="152"/>
        <end position="187"/>
    </location>
</feature>
<comment type="caution">
    <text evidence="2">The sequence shown here is derived from an EMBL/GenBank/DDBJ whole genome shotgun (WGS) entry which is preliminary data.</text>
</comment>
<feature type="region of interest" description="Disordered" evidence="1">
    <location>
        <begin position="412"/>
        <end position="439"/>
    </location>
</feature>
<dbReference type="EMBL" id="JAZAVJ010000228">
    <property type="protein sequence ID" value="KAK7403821.1"/>
    <property type="molecule type" value="Genomic_DNA"/>
</dbReference>
<accession>A0ABR1GPL7</accession>
<organism evidence="2 3">
    <name type="scientific">Neonectria punicea</name>
    <dbReference type="NCBI Taxonomy" id="979145"/>
    <lineage>
        <taxon>Eukaryota</taxon>
        <taxon>Fungi</taxon>
        <taxon>Dikarya</taxon>
        <taxon>Ascomycota</taxon>
        <taxon>Pezizomycotina</taxon>
        <taxon>Sordariomycetes</taxon>
        <taxon>Hypocreomycetidae</taxon>
        <taxon>Hypocreales</taxon>
        <taxon>Nectriaceae</taxon>
        <taxon>Neonectria</taxon>
    </lineage>
</organism>
<keyword evidence="3" id="KW-1185">Reference proteome</keyword>
<feature type="region of interest" description="Disordered" evidence="1">
    <location>
        <begin position="320"/>
        <end position="339"/>
    </location>
</feature>
<feature type="compositionally biased region" description="Polar residues" evidence="1">
    <location>
        <begin position="429"/>
        <end position="439"/>
    </location>
</feature>
<protein>
    <submittedName>
        <fullName evidence="2">Uncharacterized protein</fullName>
    </submittedName>
</protein>
<evidence type="ECO:0000313" key="3">
    <source>
        <dbReference type="Proteomes" id="UP001498476"/>
    </source>
</evidence>
<evidence type="ECO:0000313" key="2">
    <source>
        <dbReference type="EMBL" id="KAK7403821.1"/>
    </source>
</evidence>
<name>A0ABR1GPL7_9HYPO</name>